<sequence>MKMVDILALTEGTFKVAKPAAMEGTVGYQKWKNVAIIRTAYSVRFIAPGGLDARYGECVPMCGSALRAEWEPVAIEEVGW</sequence>
<gene>
    <name evidence="1" type="ORF">CPT_Mater82</name>
</gene>
<accession>A0A0A0RNL8</accession>
<dbReference type="Proteomes" id="UP000030206">
    <property type="component" value="Segment"/>
</dbReference>
<organism evidence="1 2">
    <name type="scientific">Bacillus phage Mater</name>
    <dbReference type="NCBI Taxonomy" id="1540090"/>
    <lineage>
        <taxon>Viruses</taxon>
        <taxon>Duplodnaviria</taxon>
        <taxon>Heunggongvirae</taxon>
        <taxon>Uroviricota</taxon>
        <taxon>Caudoviricetes</taxon>
        <taxon>Herelleviridae</taxon>
        <taxon>Bastillevirinae</taxon>
        <taxon>Matervirus</taxon>
        <taxon>Matervirus mater</taxon>
    </lineage>
</organism>
<proteinExistence type="predicted"/>
<dbReference type="KEGG" id="vg:24606981"/>
<evidence type="ECO:0000313" key="1">
    <source>
        <dbReference type="EMBL" id="AIW03239.1"/>
    </source>
</evidence>
<dbReference type="RefSeq" id="YP_009151041.1">
    <property type="nucleotide sequence ID" value="NC_027366.1"/>
</dbReference>
<keyword evidence="2" id="KW-1185">Reference proteome</keyword>
<dbReference type="EMBL" id="KM236245">
    <property type="protein sequence ID" value="AIW03239.1"/>
    <property type="molecule type" value="Genomic_DNA"/>
</dbReference>
<dbReference type="GeneID" id="24606981"/>
<reference evidence="1 2" key="1">
    <citation type="submission" date="2014-07" db="EMBL/GenBank/DDBJ databases">
        <title>Complete Genome of Bacillus megaterium Myophage Mater.</title>
        <authorList>
            <person name="Lancaster J.C."/>
            <person name="Hodde M.K."/>
            <person name="Hernandez A.C."/>
            <person name="Everett G.F.K."/>
        </authorList>
    </citation>
    <scope>NUCLEOTIDE SEQUENCE [LARGE SCALE GENOMIC DNA]</scope>
</reference>
<evidence type="ECO:0000313" key="2">
    <source>
        <dbReference type="Proteomes" id="UP000030206"/>
    </source>
</evidence>
<name>A0A0A0RNL8_9CAUD</name>
<protein>
    <submittedName>
        <fullName evidence="1">Uncharacterized protein</fullName>
    </submittedName>
</protein>